<evidence type="ECO:0000256" key="6">
    <source>
        <dbReference type="ARBA" id="ARBA00022824"/>
    </source>
</evidence>
<feature type="compositionally biased region" description="Acidic residues" evidence="12">
    <location>
        <begin position="552"/>
        <end position="562"/>
    </location>
</feature>
<feature type="compositionally biased region" description="Polar residues" evidence="12">
    <location>
        <begin position="563"/>
        <end position="572"/>
    </location>
</feature>
<evidence type="ECO:0000256" key="5">
    <source>
        <dbReference type="ARBA" id="ARBA00022729"/>
    </source>
</evidence>
<feature type="region of interest" description="Disordered" evidence="12">
    <location>
        <begin position="545"/>
        <end position="572"/>
    </location>
</feature>
<dbReference type="PANTHER" id="PTHR28012:SF1">
    <property type="entry name" value="NUCLEAR FUSION PROTEIN KAR5"/>
    <property type="match status" value="1"/>
</dbReference>
<keyword evidence="4 11" id="KW-0812">Transmembrane</keyword>
<dbReference type="GO" id="GO:0005789">
    <property type="term" value="C:endoplasmic reticulum membrane"/>
    <property type="evidence" value="ECO:0007669"/>
    <property type="project" value="UniProtKB-SubCell"/>
</dbReference>
<name>A0A316UX85_9BASI</name>
<evidence type="ECO:0000313" key="14">
    <source>
        <dbReference type="EMBL" id="PWN28533.1"/>
    </source>
</evidence>
<organism evidence="14 15">
    <name type="scientific">Jaminaea rosea</name>
    <dbReference type="NCBI Taxonomy" id="1569628"/>
    <lineage>
        <taxon>Eukaryota</taxon>
        <taxon>Fungi</taxon>
        <taxon>Dikarya</taxon>
        <taxon>Basidiomycota</taxon>
        <taxon>Ustilaginomycotina</taxon>
        <taxon>Exobasidiomycetes</taxon>
        <taxon>Microstromatales</taxon>
        <taxon>Microstromatales incertae sedis</taxon>
        <taxon>Jaminaea</taxon>
    </lineage>
</organism>
<evidence type="ECO:0000256" key="4">
    <source>
        <dbReference type="ARBA" id="ARBA00022692"/>
    </source>
</evidence>
<dbReference type="Pfam" id="PF04163">
    <property type="entry name" value="Tht1"/>
    <property type="match status" value="1"/>
</dbReference>
<reference evidence="14 15" key="1">
    <citation type="journal article" date="2018" name="Mol. Biol. Evol.">
        <title>Broad Genomic Sampling Reveals a Smut Pathogenic Ancestry of the Fungal Clade Ustilaginomycotina.</title>
        <authorList>
            <person name="Kijpornyongpan T."/>
            <person name="Mondo S.J."/>
            <person name="Barry K."/>
            <person name="Sandor L."/>
            <person name="Lee J."/>
            <person name="Lipzen A."/>
            <person name="Pangilinan J."/>
            <person name="LaButti K."/>
            <person name="Hainaut M."/>
            <person name="Henrissat B."/>
            <person name="Grigoriev I.V."/>
            <person name="Spatafora J.W."/>
            <person name="Aime M.C."/>
        </authorList>
    </citation>
    <scope>NUCLEOTIDE SEQUENCE [LARGE SCALE GENOMIC DNA]</scope>
    <source>
        <strain evidence="14 15">MCA 5214</strain>
    </source>
</reference>
<comment type="function">
    <text evidence="1 11">Required for nuclear membrane fusion during karyogamy.</text>
</comment>
<dbReference type="GO" id="GO:0031965">
    <property type="term" value="C:nuclear membrane"/>
    <property type="evidence" value="ECO:0007669"/>
    <property type="project" value="UniProtKB-SubCell"/>
</dbReference>
<evidence type="ECO:0000256" key="13">
    <source>
        <dbReference type="SAM" id="SignalP"/>
    </source>
</evidence>
<evidence type="ECO:0000256" key="9">
    <source>
        <dbReference type="ARBA" id="ARBA00023180"/>
    </source>
</evidence>
<keyword evidence="8 11" id="KW-0472">Membrane</keyword>
<dbReference type="RefSeq" id="XP_025363145.1">
    <property type="nucleotide sequence ID" value="XM_025505896.1"/>
</dbReference>
<evidence type="ECO:0000256" key="3">
    <source>
        <dbReference type="ARBA" id="ARBA00022459"/>
    </source>
</evidence>
<comment type="subcellular location">
    <subcellularLocation>
        <location evidence="11">Endoplasmic reticulum membrane</location>
    </subcellularLocation>
    <subcellularLocation>
        <location evidence="11">Nucleus membrane</location>
    </subcellularLocation>
</comment>
<sequence length="588" mass="64627">MLACLKLWCCVTCISYVLLSSAHCAYSGSIQSDPPAPADEYPTPDVLGLLSQEHSAIFSAHQALASLRGKPDCFQKALAAFELQCGEYFRGDQIQKIQTAVALTECDLSTANQHLPSECQGLSSKPPQSSLSRCIEAISRSPQQWSTYSGYTRELPSLCFALRREKDVNDAQRLYEDMAQEKQALLKALHRMHTSSEAERKRAVAAMNDQLASLKELVTRLHTTAEEAHEASELVAASAAQSFKASVSNALKQAQGARQGALDVLSQQLPDWISRTMESELHRVLQVHAEDLSVMISSKLGTALTDLQYGLAEHHRKSNAQAAELSASLVASQSIVAEITTALIQIKAAASESVHALTHHQQALQDMPSLDIDRLERLDALLTRMEGVGQQELQRWEREEEHRRERERRSVLTRVILNVFGLDEDRGSSLTRAVVSATPLAKALFLSGPGPLHILVAIVIGIFKLGWTAISLMITIWLLVLALSTRLLRPLAKRLSSWMEGSIRTASLRAARATRGEQASDECEKEEEEEVEELVAMEDIDIKIERPSTPACDEDPINESDDPFSSPSLATRRAQSLATCGSVAQHVL</sequence>
<feature type="chain" id="PRO_5016395566" description="Nuclear fusion protein KAR5" evidence="13">
    <location>
        <begin position="25"/>
        <end position="588"/>
    </location>
</feature>
<dbReference type="Proteomes" id="UP000245884">
    <property type="component" value="Unassembled WGS sequence"/>
</dbReference>
<comment type="similarity">
    <text evidence="2 11">Belongs to the KAR5 family.</text>
</comment>
<keyword evidence="5 11" id="KW-0732">Signal</keyword>
<dbReference type="GO" id="GO:0000742">
    <property type="term" value="P:karyogamy involved in conjugation with cellular fusion"/>
    <property type="evidence" value="ECO:0007669"/>
    <property type="project" value="UniProtKB-UniRule"/>
</dbReference>
<dbReference type="OrthoDB" id="5311848at2759"/>
<keyword evidence="9" id="KW-0325">Glycoprotein</keyword>
<keyword evidence="15" id="KW-1185">Reference proteome</keyword>
<dbReference type="PANTHER" id="PTHR28012">
    <property type="entry name" value="NUCLEAR FUSION PROTEIN KAR5"/>
    <property type="match status" value="1"/>
</dbReference>
<dbReference type="GO" id="GO:0048288">
    <property type="term" value="P:nuclear membrane fusion involved in karyogamy"/>
    <property type="evidence" value="ECO:0007669"/>
    <property type="project" value="UniProtKB-UniRule"/>
</dbReference>
<accession>A0A316UX85</accession>
<dbReference type="EMBL" id="KZ819665">
    <property type="protein sequence ID" value="PWN28533.1"/>
    <property type="molecule type" value="Genomic_DNA"/>
</dbReference>
<evidence type="ECO:0000313" key="15">
    <source>
        <dbReference type="Proteomes" id="UP000245884"/>
    </source>
</evidence>
<dbReference type="AlphaFoldDB" id="A0A316UX85"/>
<feature type="signal peptide" evidence="13">
    <location>
        <begin position="1"/>
        <end position="24"/>
    </location>
</feature>
<evidence type="ECO:0000256" key="10">
    <source>
        <dbReference type="ARBA" id="ARBA00023242"/>
    </source>
</evidence>
<evidence type="ECO:0000256" key="8">
    <source>
        <dbReference type="ARBA" id="ARBA00023136"/>
    </source>
</evidence>
<evidence type="ECO:0000256" key="1">
    <source>
        <dbReference type="ARBA" id="ARBA00003389"/>
    </source>
</evidence>
<evidence type="ECO:0008006" key="16">
    <source>
        <dbReference type="Google" id="ProtNLM"/>
    </source>
</evidence>
<protein>
    <recommendedName>
        <fullName evidence="16">Nuclear fusion protein KAR5</fullName>
    </recommendedName>
</protein>
<keyword evidence="3 11" id="KW-0415">Karyogamy</keyword>
<dbReference type="GeneID" id="37027719"/>
<gene>
    <name evidence="14" type="ORF">BDZ90DRAFT_231518</name>
</gene>
<dbReference type="InterPro" id="IPR007292">
    <property type="entry name" value="Nuclear_fusion_Kar5"/>
</dbReference>
<keyword evidence="6 11" id="KW-0256">Endoplasmic reticulum</keyword>
<evidence type="ECO:0000256" key="7">
    <source>
        <dbReference type="ARBA" id="ARBA00022989"/>
    </source>
</evidence>
<proteinExistence type="inferred from homology"/>
<keyword evidence="7 11" id="KW-1133">Transmembrane helix</keyword>
<evidence type="ECO:0000256" key="11">
    <source>
        <dbReference type="RuleBase" id="RU368082"/>
    </source>
</evidence>
<feature type="transmembrane region" description="Helical" evidence="11">
    <location>
        <begin position="454"/>
        <end position="484"/>
    </location>
</feature>
<evidence type="ECO:0000256" key="2">
    <source>
        <dbReference type="ARBA" id="ARBA00010473"/>
    </source>
</evidence>
<evidence type="ECO:0000256" key="12">
    <source>
        <dbReference type="SAM" id="MobiDB-lite"/>
    </source>
</evidence>
<keyword evidence="10 11" id="KW-0539">Nucleus</keyword>